<evidence type="ECO:0000313" key="2">
    <source>
        <dbReference type="Proteomes" id="UP001338125"/>
    </source>
</evidence>
<dbReference type="EMBL" id="JAVFKD010000004">
    <property type="protein sequence ID" value="KAK5995640.1"/>
    <property type="molecule type" value="Genomic_DNA"/>
</dbReference>
<reference evidence="1 2" key="1">
    <citation type="submission" date="2024-01" db="EMBL/GenBank/DDBJ databases">
        <title>Complete genome of Cladobotryum mycophilum ATHUM6906.</title>
        <authorList>
            <person name="Christinaki A.C."/>
            <person name="Myridakis A.I."/>
            <person name="Kouvelis V.N."/>
        </authorList>
    </citation>
    <scope>NUCLEOTIDE SEQUENCE [LARGE SCALE GENOMIC DNA]</scope>
    <source>
        <strain evidence="1 2">ATHUM6906</strain>
    </source>
</reference>
<evidence type="ECO:0000313" key="1">
    <source>
        <dbReference type="EMBL" id="KAK5995640.1"/>
    </source>
</evidence>
<keyword evidence="2" id="KW-1185">Reference proteome</keyword>
<organism evidence="1 2">
    <name type="scientific">Cladobotryum mycophilum</name>
    <dbReference type="NCBI Taxonomy" id="491253"/>
    <lineage>
        <taxon>Eukaryota</taxon>
        <taxon>Fungi</taxon>
        <taxon>Dikarya</taxon>
        <taxon>Ascomycota</taxon>
        <taxon>Pezizomycotina</taxon>
        <taxon>Sordariomycetes</taxon>
        <taxon>Hypocreomycetidae</taxon>
        <taxon>Hypocreales</taxon>
        <taxon>Hypocreaceae</taxon>
        <taxon>Cladobotryum</taxon>
    </lineage>
</organism>
<gene>
    <name evidence="1" type="ORF">PT974_04055</name>
</gene>
<accession>A0ABR0SV49</accession>
<comment type="caution">
    <text evidence="1">The sequence shown here is derived from an EMBL/GenBank/DDBJ whole genome shotgun (WGS) entry which is preliminary data.</text>
</comment>
<dbReference type="Proteomes" id="UP001338125">
    <property type="component" value="Unassembled WGS sequence"/>
</dbReference>
<name>A0ABR0SV49_9HYPO</name>
<evidence type="ECO:0008006" key="3">
    <source>
        <dbReference type="Google" id="ProtNLM"/>
    </source>
</evidence>
<proteinExistence type="predicted"/>
<sequence>MPVPLLGTLDTPRISYDNIKIITHLDVEDHIENVNTMGIVSLRLGCRGGVPFRPGCGARYKRRMPFILTLAEDSDVSIKVNGVLLREGQLWFVKGLPLLNIQDATSLHFVILLLLDELHASRWIFITVAAWNW</sequence>
<protein>
    <recommendedName>
        <fullName evidence="3">Galectin</fullName>
    </recommendedName>
</protein>